<evidence type="ECO:0000256" key="11">
    <source>
        <dbReference type="SAM" id="SignalP"/>
    </source>
</evidence>
<dbReference type="InterPro" id="IPR003594">
    <property type="entry name" value="HATPase_dom"/>
</dbReference>
<keyword evidence="5" id="KW-0808">Transferase</keyword>
<dbReference type="Gene3D" id="3.40.50.2300">
    <property type="match status" value="1"/>
</dbReference>
<evidence type="ECO:0000256" key="1">
    <source>
        <dbReference type="ARBA" id="ARBA00000085"/>
    </source>
</evidence>
<feature type="chain" id="PRO_5002073931" description="Circadian input-output histidine kinase CikA" evidence="11">
    <location>
        <begin position="30"/>
        <end position="935"/>
    </location>
</feature>
<dbReference type="SMART" id="SM00062">
    <property type="entry name" value="PBPb"/>
    <property type="match status" value="2"/>
</dbReference>
<feature type="signal peptide" evidence="11">
    <location>
        <begin position="1"/>
        <end position="29"/>
    </location>
</feature>
<keyword evidence="10" id="KW-1133">Transmembrane helix</keyword>
<dbReference type="PRINTS" id="PR00344">
    <property type="entry name" value="BCTRLSENSOR"/>
</dbReference>
<dbReference type="RefSeq" id="WP_039212420.1">
    <property type="nucleotide sequence ID" value="NZ_JSCE01000265.1"/>
</dbReference>
<dbReference type="Proteomes" id="UP000030993">
    <property type="component" value="Unassembled WGS sequence"/>
</dbReference>
<keyword evidence="6" id="KW-0418">Kinase</keyword>
<evidence type="ECO:0000256" key="3">
    <source>
        <dbReference type="ARBA" id="ARBA00012438"/>
    </source>
</evidence>
<dbReference type="FunFam" id="3.30.565.10:FF:000010">
    <property type="entry name" value="Sensor histidine kinase RcsC"/>
    <property type="match status" value="1"/>
</dbReference>
<dbReference type="InterPro" id="IPR004358">
    <property type="entry name" value="Sig_transdc_His_kin-like_C"/>
</dbReference>
<dbReference type="Pfam" id="PF00497">
    <property type="entry name" value="SBP_bac_3"/>
    <property type="match status" value="2"/>
</dbReference>
<feature type="transmembrane region" description="Helical" evidence="10">
    <location>
        <begin position="507"/>
        <end position="527"/>
    </location>
</feature>
<dbReference type="eggNOG" id="COG0642">
    <property type="taxonomic scope" value="Bacteria"/>
</dbReference>
<reference evidence="14 15" key="1">
    <citation type="journal article" date="2013" name="PLoS ONE">
        <title>Identification and characterization of three novel lipases belonging to families II and V from Anaerovibrio lipolyticus 5ST.</title>
        <authorList>
            <person name="Prive F."/>
            <person name="Kaderbhai N.N."/>
            <person name="Girdwood S."/>
            <person name="Worgan H.J."/>
            <person name="Pinloche E."/>
            <person name="Scollan N.D."/>
            <person name="Huws S.A."/>
            <person name="Newbold C.J."/>
        </authorList>
    </citation>
    <scope>NUCLEOTIDE SEQUENCE [LARGE SCALE GENOMIC DNA]</scope>
    <source>
        <strain evidence="14 15">5S</strain>
    </source>
</reference>
<dbReference type="Gene3D" id="3.30.565.10">
    <property type="entry name" value="Histidine kinase-like ATPase, C-terminal domain"/>
    <property type="match status" value="1"/>
</dbReference>
<evidence type="ECO:0000259" key="12">
    <source>
        <dbReference type="PROSITE" id="PS50109"/>
    </source>
</evidence>
<dbReference type="InterPro" id="IPR001638">
    <property type="entry name" value="Solute-binding_3/MltF_N"/>
</dbReference>
<accession>A0A0B2JBE0</accession>
<comment type="catalytic activity">
    <reaction evidence="1">
        <text>ATP + protein L-histidine = ADP + protein N-phospho-L-histidine.</text>
        <dbReference type="EC" id="2.7.13.3"/>
    </reaction>
</comment>
<dbReference type="CDD" id="cd17546">
    <property type="entry name" value="REC_hyHK_CKI1_RcsC-like"/>
    <property type="match status" value="1"/>
</dbReference>
<dbReference type="Gene3D" id="1.10.287.130">
    <property type="match status" value="1"/>
</dbReference>
<dbReference type="InterPro" id="IPR005467">
    <property type="entry name" value="His_kinase_dom"/>
</dbReference>
<dbReference type="Pfam" id="PF00512">
    <property type="entry name" value="HisKA"/>
    <property type="match status" value="1"/>
</dbReference>
<keyword evidence="11" id="KW-0732">Signal</keyword>
<dbReference type="STRING" id="82374.NZ47_14075"/>
<feature type="domain" description="Histidine kinase" evidence="12">
    <location>
        <begin position="561"/>
        <end position="782"/>
    </location>
</feature>
<dbReference type="PROSITE" id="PS50110">
    <property type="entry name" value="RESPONSE_REGULATORY"/>
    <property type="match status" value="1"/>
</dbReference>
<evidence type="ECO:0000256" key="9">
    <source>
        <dbReference type="PROSITE-ProRule" id="PRU00169"/>
    </source>
</evidence>
<dbReference type="GO" id="GO:0005886">
    <property type="term" value="C:plasma membrane"/>
    <property type="evidence" value="ECO:0007669"/>
    <property type="project" value="TreeGrafter"/>
</dbReference>
<dbReference type="InterPro" id="IPR036890">
    <property type="entry name" value="HATPase_C_sf"/>
</dbReference>
<keyword evidence="4 9" id="KW-0597">Phosphoprotein</keyword>
<feature type="modified residue" description="4-aspartylphosphate" evidence="9">
    <location>
        <position position="866"/>
    </location>
</feature>
<dbReference type="CDD" id="cd16922">
    <property type="entry name" value="HATPase_EvgS-ArcB-TorS-like"/>
    <property type="match status" value="1"/>
</dbReference>
<proteinExistence type="inferred from homology"/>
<evidence type="ECO:0000256" key="8">
    <source>
        <dbReference type="ARBA" id="ARBA00074306"/>
    </source>
</evidence>
<dbReference type="SMART" id="SM00388">
    <property type="entry name" value="HisKA"/>
    <property type="match status" value="1"/>
</dbReference>
<dbReference type="SMART" id="SM00387">
    <property type="entry name" value="HATPase_c"/>
    <property type="match status" value="1"/>
</dbReference>
<dbReference type="PANTHER" id="PTHR43047:SF72">
    <property type="entry name" value="OSMOSENSING HISTIDINE PROTEIN KINASE SLN1"/>
    <property type="match status" value="1"/>
</dbReference>
<dbReference type="AlphaFoldDB" id="A0A0B2JBE0"/>
<keyword evidence="15" id="KW-1185">Reference proteome</keyword>
<dbReference type="GO" id="GO:0000155">
    <property type="term" value="F:phosphorelay sensor kinase activity"/>
    <property type="evidence" value="ECO:0007669"/>
    <property type="project" value="InterPro"/>
</dbReference>
<comment type="caution">
    <text evidence="14">The sequence shown here is derived from an EMBL/GenBank/DDBJ whole genome shotgun (WGS) entry which is preliminary data.</text>
</comment>
<dbReference type="InterPro" id="IPR003661">
    <property type="entry name" value="HisK_dim/P_dom"/>
</dbReference>
<keyword evidence="7" id="KW-0902">Two-component regulatory system</keyword>
<name>A0A0B2JBE0_9FIRM</name>
<dbReference type="PANTHER" id="PTHR43047">
    <property type="entry name" value="TWO-COMPONENT HISTIDINE PROTEIN KINASE"/>
    <property type="match status" value="1"/>
</dbReference>
<evidence type="ECO:0000256" key="2">
    <source>
        <dbReference type="ARBA" id="ARBA00006402"/>
    </source>
</evidence>
<organism evidence="14 15">
    <name type="scientific">Anaerovibrio lipolyticus</name>
    <dbReference type="NCBI Taxonomy" id="82374"/>
    <lineage>
        <taxon>Bacteria</taxon>
        <taxon>Bacillati</taxon>
        <taxon>Bacillota</taxon>
        <taxon>Negativicutes</taxon>
        <taxon>Selenomonadales</taxon>
        <taxon>Selenomonadaceae</taxon>
        <taxon>Anaerovibrio</taxon>
    </lineage>
</organism>
<dbReference type="PROSITE" id="PS50109">
    <property type="entry name" value="HIS_KIN"/>
    <property type="match status" value="1"/>
</dbReference>
<sequence length="935" mass="104847">MRNNKFFIMRILIAALMVLVLLPSHVLYADEVPDTREPVHVGIVLQSGVAMPTDSGVYYGFDAEFMYKIAQYANLKPIFHPYKDNVEMFKGLDDGDIQMALGISPNPERLERFLFGSHGLFTSQASIRVRDDDPRFSYGNPTEYDGKILGVVESSIMYDRAREWVSKSDIHPIFKTYDNDDELQKAMDAGELDGIVTYGSKLTKNYRASFNIVANTYYPIFSKDQTALKNKVDAAMSRILYEDVRYPEKLYDKYRHFHYQDSIPLSAEEKEYIANHPVLKVAVHGMNPPISYVDSNGEIHGVAPDLYKEIAQELNWQVEFVVFNDRHEIARALKEGEVDVYGVTSQDIIGSENIGLAITKTYFTLSILCLRRSDVAEIQTAAFVGMAPPNVENAIREGAPNMELISFPTIEECYEAMSSHKVDAIYCNMAQLNWLTAEHGSGNFTVEGVDDLGTEFSGQLMPGNSVLNSILSKTVQGGKINITNILSKNLYTDQTVMDYIRSIPARLILILFLLFAAIIGMVGYTMYKNHQSRVIAELNAKQAALDASEQARKAESSFLSTMSHDMRTPLNGILGYTRLARGCRDMNEIQQYLERIDSSSKLMLALVNDVLDLSKLSSGKMELREDRIVPHELFKIIKDAITMNANNHHIDFKADLHVDDNVIVYSDRLRLQQLAMNLLSNAVKYTPAGGHVVWDVHVQAEGDKSSLVEIVQDDGIGMSEEFQQHMFEVFSQENRAETVNARGTGLGLSLVHKFINMMGGTIEVESKLGEGTTFIFSVPIKTVREDARVVAAEGQPNANNIEAISKELLKDMPILLVEDNEINAELAQLMLADYGANMIDWAHNGQEAVEIYSASEPSHYKLILMDLRMPVMDGLTATRKIRMLHRPDAGVVPIIAMSADAYEEDIRNCREAGMQNHISKPVDINKLMRAIMDAL</sequence>
<protein>
    <recommendedName>
        <fullName evidence="8">Circadian input-output histidine kinase CikA</fullName>
        <ecNumber evidence="3">2.7.13.3</ecNumber>
    </recommendedName>
</protein>
<comment type="similarity">
    <text evidence="2">In the N-terminal section; belongs to the phytochrome family.</text>
</comment>
<feature type="domain" description="Response regulatory" evidence="13">
    <location>
        <begin position="813"/>
        <end position="935"/>
    </location>
</feature>
<dbReference type="Pfam" id="PF02518">
    <property type="entry name" value="HATPase_c"/>
    <property type="match status" value="1"/>
</dbReference>
<dbReference type="SUPFAM" id="SSF53850">
    <property type="entry name" value="Periplasmic binding protein-like II"/>
    <property type="match status" value="2"/>
</dbReference>
<evidence type="ECO:0000256" key="5">
    <source>
        <dbReference type="ARBA" id="ARBA00022679"/>
    </source>
</evidence>
<dbReference type="SMART" id="SM00448">
    <property type="entry name" value="REC"/>
    <property type="match status" value="1"/>
</dbReference>
<dbReference type="EC" id="2.7.13.3" evidence="3"/>
<dbReference type="GO" id="GO:0009927">
    <property type="term" value="F:histidine phosphotransfer kinase activity"/>
    <property type="evidence" value="ECO:0007669"/>
    <property type="project" value="TreeGrafter"/>
</dbReference>
<dbReference type="SUPFAM" id="SSF47384">
    <property type="entry name" value="Homodimeric domain of signal transducing histidine kinase"/>
    <property type="match status" value="1"/>
</dbReference>
<dbReference type="CDD" id="cd00082">
    <property type="entry name" value="HisKA"/>
    <property type="match status" value="1"/>
</dbReference>
<dbReference type="SUPFAM" id="SSF52172">
    <property type="entry name" value="CheY-like"/>
    <property type="match status" value="1"/>
</dbReference>
<evidence type="ECO:0000313" key="15">
    <source>
        <dbReference type="Proteomes" id="UP000030993"/>
    </source>
</evidence>
<evidence type="ECO:0000256" key="4">
    <source>
        <dbReference type="ARBA" id="ARBA00022553"/>
    </source>
</evidence>
<evidence type="ECO:0000256" key="10">
    <source>
        <dbReference type="SAM" id="Phobius"/>
    </source>
</evidence>
<dbReference type="SUPFAM" id="SSF55874">
    <property type="entry name" value="ATPase domain of HSP90 chaperone/DNA topoisomerase II/histidine kinase"/>
    <property type="match status" value="1"/>
</dbReference>
<dbReference type="EMBL" id="JSCE01000265">
    <property type="protein sequence ID" value="KHM45084.1"/>
    <property type="molecule type" value="Genomic_DNA"/>
</dbReference>
<dbReference type="Gene3D" id="3.40.190.10">
    <property type="entry name" value="Periplasmic binding protein-like II"/>
    <property type="match status" value="4"/>
</dbReference>
<dbReference type="Pfam" id="PF00072">
    <property type="entry name" value="Response_reg"/>
    <property type="match status" value="1"/>
</dbReference>
<gene>
    <name evidence="14" type="ORF">NZ47_14075</name>
</gene>
<dbReference type="InterPro" id="IPR001789">
    <property type="entry name" value="Sig_transdc_resp-reg_receiver"/>
</dbReference>
<keyword evidence="10" id="KW-0812">Transmembrane</keyword>
<evidence type="ECO:0000256" key="7">
    <source>
        <dbReference type="ARBA" id="ARBA00023012"/>
    </source>
</evidence>
<keyword evidence="10" id="KW-0472">Membrane</keyword>
<evidence type="ECO:0000259" key="13">
    <source>
        <dbReference type="PROSITE" id="PS50110"/>
    </source>
</evidence>
<dbReference type="InterPro" id="IPR036097">
    <property type="entry name" value="HisK_dim/P_sf"/>
</dbReference>
<evidence type="ECO:0000313" key="14">
    <source>
        <dbReference type="EMBL" id="KHM45084.1"/>
    </source>
</evidence>
<dbReference type="InterPro" id="IPR011006">
    <property type="entry name" value="CheY-like_superfamily"/>
</dbReference>
<evidence type="ECO:0000256" key="6">
    <source>
        <dbReference type="ARBA" id="ARBA00022777"/>
    </source>
</evidence>